<dbReference type="PANTHER" id="PTHR30251">
    <property type="entry name" value="PILUS ASSEMBLY CHAPERONE"/>
    <property type="match status" value="1"/>
</dbReference>
<keyword evidence="4" id="KW-1185">Reference proteome</keyword>
<sequence>MKIANRGRFALALLLLSLWLPAAWAGHAVLIWPVDPVMAGAQKAAELWVENKGATATLLQVRIFAWQQSGEGERFHTQQDIIASPPMLRLDAGQKQLIRLIRQTPAAAGREQAYRILLDEIPTPGDRVDDPANSLTFQMRYSIPLFVYAGQASPDSGAPLLSWRLVQVKGQTCLEIANRGPVHARLSRARLGTYQLTDGLFGYVLANSSYRWPLKAPVDAGSLLEARVDNRKTVWRSRAAAR</sequence>
<dbReference type="GO" id="GO:0071555">
    <property type="term" value="P:cell wall organization"/>
    <property type="evidence" value="ECO:0007669"/>
    <property type="project" value="InterPro"/>
</dbReference>
<dbReference type="SUPFAM" id="SSF49354">
    <property type="entry name" value="PapD-like"/>
    <property type="match status" value="1"/>
</dbReference>
<evidence type="ECO:0000259" key="2">
    <source>
        <dbReference type="Pfam" id="PF00345"/>
    </source>
</evidence>
<dbReference type="InterPro" id="IPR013783">
    <property type="entry name" value="Ig-like_fold"/>
</dbReference>
<dbReference type="GO" id="GO:0030288">
    <property type="term" value="C:outer membrane-bounded periplasmic space"/>
    <property type="evidence" value="ECO:0007669"/>
    <property type="project" value="InterPro"/>
</dbReference>
<feature type="chain" id="PRO_5032397301" evidence="1">
    <location>
        <begin position="26"/>
        <end position="242"/>
    </location>
</feature>
<protein>
    <submittedName>
        <fullName evidence="3">Fimbria/pilus periplasmic chaperone</fullName>
    </submittedName>
</protein>
<dbReference type="InterPro" id="IPR008962">
    <property type="entry name" value="PapD-like_sf"/>
</dbReference>
<evidence type="ECO:0000313" key="4">
    <source>
        <dbReference type="Proteomes" id="UP000461443"/>
    </source>
</evidence>
<dbReference type="PANTHER" id="PTHR30251:SF4">
    <property type="entry name" value="SLR1668 PROTEIN"/>
    <property type="match status" value="1"/>
</dbReference>
<feature type="signal peptide" evidence="1">
    <location>
        <begin position="1"/>
        <end position="25"/>
    </location>
</feature>
<feature type="domain" description="Pili assembly chaperone N-terminal" evidence="2">
    <location>
        <begin position="38"/>
        <end position="147"/>
    </location>
</feature>
<reference evidence="3 4" key="2">
    <citation type="submission" date="2020-02" db="EMBL/GenBank/DDBJ databases">
        <title>The new genus of Enterobacteriales.</title>
        <authorList>
            <person name="Kim I.S."/>
        </authorList>
    </citation>
    <scope>NUCLEOTIDE SEQUENCE [LARGE SCALE GENOMIC DNA]</scope>
    <source>
        <strain evidence="3 4">SAP-6</strain>
    </source>
</reference>
<reference evidence="3 4" key="1">
    <citation type="submission" date="2019-12" db="EMBL/GenBank/DDBJ databases">
        <authorList>
            <person name="Lee S.D."/>
        </authorList>
    </citation>
    <scope>NUCLEOTIDE SEQUENCE [LARGE SCALE GENOMIC DNA]</scope>
    <source>
        <strain evidence="3 4">SAP-6</strain>
    </source>
</reference>
<organism evidence="3 4">
    <name type="scientific">Acerihabitans arboris</name>
    <dbReference type="NCBI Taxonomy" id="2691583"/>
    <lineage>
        <taxon>Bacteria</taxon>
        <taxon>Pseudomonadati</taxon>
        <taxon>Pseudomonadota</taxon>
        <taxon>Gammaproteobacteria</taxon>
        <taxon>Enterobacterales</taxon>
        <taxon>Pectobacteriaceae</taxon>
        <taxon>Acerihabitans</taxon>
    </lineage>
</organism>
<comment type="caution">
    <text evidence="3">The sequence shown here is derived from an EMBL/GenBank/DDBJ whole genome shotgun (WGS) entry which is preliminary data.</text>
</comment>
<gene>
    <name evidence="3" type="ORF">GRH90_18130</name>
</gene>
<evidence type="ECO:0000313" key="3">
    <source>
        <dbReference type="EMBL" id="NDL64657.1"/>
    </source>
</evidence>
<evidence type="ECO:0000256" key="1">
    <source>
        <dbReference type="SAM" id="SignalP"/>
    </source>
</evidence>
<dbReference type="Pfam" id="PF00345">
    <property type="entry name" value="PapD_N"/>
    <property type="match status" value="1"/>
</dbReference>
<dbReference type="InterPro" id="IPR016147">
    <property type="entry name" value="Pili_assmbl_chaperone_N"/>
</dbReference>
<proteinExistence type="predicted"/>
<name>A0A845SN71_9GAMM</name>
<accession>A0A845SN71</accession>
<dbReference type="Gene3D" id="2.60.40.10">
    <property type="entry name" value="Immunoglobulins"/>
    <property type="match status" value="1"/>
</dbReference>
<dbReference type="EMBL" id="WUBS01000013">
    <property type="protein sequence ID" value="NDL64657.1"/>
    <property type="molecule type" value="Genomic_DNA"/>
</dbReference>
<dbReference type="InterPro" id="IPR050643">
    <property type="entry name" value="Periplasmic_pilus_chap"/>
</dbReference>
<dbReference type="AlphaFoldDB" id="A0A845SN71"/>
<dbReference type="Proteomes" id="UP000461443">
    <property type="component" value="Unassembled WGS sequence"/>
</dbReference>
<keyword evidence="1" id="KW-0732">Signal</keyword>
<dbReference type="RefSeq" id="WP_162367366.1">
    <property type="nucleotide sequence ID" value="NZ_WUBS01000013.1"/>
</dbReference>